<name>A0A2N3L9M4_9PROT</name>
<sequence>MEIGSFWGVVLIVVGAVAAMIVARIARKPFRKRIDRSSVRRETSFLHRPLNLIALLAALSIFLLGLFWKMTGGGPN</sequence>
<keyword evidence="3" id="KW-1185">Reference proteome</keyword>
<dbReference type="Proteomes" id="UP000233332">
    <property type="component" value="Unassembled WGS sequence"/>
</dbReference>
<evidence type="ECO:0000313" key="2">
    <source>
        <dbReference type="EMBL" id="PKR59525.1"/>
    </source>
</evidence>
<feature type="transmembrane region" description="Helical" evidence="1">
    <location>
        <begin position="6"/>
        <end position="26"/>
    </location>
</feature>
<accession>A0A2N3L9M4</accession>
<comment type="caution">
    <text evidence="2">The sequence shown here is derived from an EMBL/GenBank/DDBJ whole genome shotgun (WGS) entry which is preliminary data.</text>
</comment>
<keyword evidence="1" id="KW-0472">Membrane</keyword>
<proteinExistence type="predicted"/>
<evidence type="ECO:0000256" key="1">
    <source>
        <dbReference type="SAM" id="Phobius"/>
    </source>
</evidence>
<gene>
    <name evidence="2" type="ORF">COO92_05710</name>
</gene>
<keyword evidence="1" id="KW-0812">Transmembrane</keyword>
<evidence type="ECO:0000313" key="3">
    <source>
        <dbReference type="Proteomes" id="UP000233332"/>
    </source>
</evidence>
<feature type="transmembrane region" description="Helical" evidence="1">
    <location>
        <begin position="50"/>
        <end position="68"/>
    </location>
</feature>
<keyword evidence="1" id="KW-1133">Transmembrane helix</keyword>
<dbReference type="EMBL" id="NXGX01000002">
    <property type="protein sequence ID" value="PKR59525.1"/>
    <property type="molecule type" value="Genomic_DNA"/>
</dbReference>
<organism evidence="2 3">
    <name type="scientific">Thalassospira lohafexi</name>
    <dbReference type="NCBI Taxonomy" id="744227"/>
    <lineage>
        <taxon>Bacteria</taxon>
        <taxon>Pseudomonadati</taxon>
        <taxon>Pseudomonadota</taxon>
        <taxon>Alphaproteobacteria</taxon>
        <taxon>Rhodospirillales</taxon>
        <taxon>Thalassospiraceae</taxon>
        <taxon>Thalassospira</taxon>
    </lineage>
</organism>
<protein>
    <submittedName>
        <fullName evidence="2">Uncharacterized protein</fullName>
    </submittedName>
</protein>
<dbReference type="RefSeq" id="WP_022732311.1">
    <property type="nucleotide sequence ID" value="NZ_NXGX01000002.1"/>
</dbReference>
<dbReference type="AlphaFoldDB" id="A0A2N3L9M4"/>
<reference evidence="2 3" key="1">
    <citation type="submission" date="2017-09" db="EMBL/GenBank/DDBJ databases">
        <title>Biodiversity and function of Thalassospira species in the particle-attached aromatic-hydrocarbon-degrading consortia from the surface seawater of the China South Sea.</title>
        <authorList>
            <person name="Dong C."/>
            <person name="Lai Q."/>
            <person name="Shao Z."/>
        </authorList>
    </citation>
    <scope>NUCLEOTIDE SEQUENCE [LARGE SCALE GENOMIC DNA]</scope>
    <source>
        <strain evidence="2 3">139Z-12</strain>
    </source>
</reference>